<dbReference type="InterPro" id="IPR001296">
    <property type="entry name" value="Glyco_trans_1"/>
</dbReference>
<name>A0P560_9PROT</name>
<keyword evidence="6 10" id="KW-0808">Transferase</keyword>
<comment type="pathway">
    <text evidence="2 10">Bacterial outer membrane biogenesis; LPS core biosynthesis.</text>
</comment>
<evidence type="ECO:0000256" key="10">
    <source>
        <dbReference type="RuleBase" id="RU365103"/>
    </source>
</evidence>
<dbReference type="Pfam" id="PF04413">
    <property type="entry name" value="Glycos_transf_N"/>
    <property type="match status" value="1"/>
</dbReference>
<comment type="catalytic activity">
    <reaction evidence="8 10">
        <text>lipid IVA (E. coli) + CMP-3-deoxy-beta-D-manno-octulosonate = alpha-Kdo-(2-&gt;6)-lipid IVA (E. coli) + CMP + H(+)</text>
        <dbReference type="Rhea" id="RHEA:28066"/>
        <dbReference type="ChEBI" id="CHEBI:15378"/>
        <dbReference type="ChEBI" id="CHEBI:58603"/>
        <dbReference type="ChEBI" id="CHEBI:60364"/>
        <dbReference type="ChEBI" id="CHEBI:60377"/>
        <dbReference type="ChEBI" id="CHEBI:85987"/>
        <dbReference type="EC" id="2.4.99.12"/>
    </reaction>
</comment>
<keyword evidence="10" id="KW-1003">Cell membrane</keyword>
<proteinExistence type="inferred from homology"/>
<evidence type="ECO:0000256" key="2">
    <source>
        <dbReference type="ARBA" id="ARBA00004713"/>
    </source>
</evidence>
<reference evidence="13 14" key="1">
    <citation type="submission" date="2006-11" db="EMBL/GenBank/DDBJ databases">
        <authorList>
            <person name="Giovannoni S."/>
            <person name="Vergin K."/>
            <person name="Ferriera S."/>
            <person name="Johnson J."/>
            <person name="Kravitz S."/>
            <person name="Beeson K."/>
            <person name="Sutton G."/>
            <person name="Rogers Y.-H."/>
            <person name="Friedman R."/>
            <person name="Frazier M."/>
            <person name="Venter J.C."/>
        </authorList>
    </citation>
    <scope>NUCLEOTIDE SEQUENCE [LARGE SCALE GENOMIC DNA]</scope>
    <source>
        <strain evidence="13 14">HTCC2181</strain>
    </source>
</reference>
<keyword evidence="10" id="KW-0448">Lipopolysaccharide biosynthesis</keyword>
<comment type="caution">
    <text evidence="13">The sequence shown here is derived from an EMBL/GenBank/DDBJ whole genome shotgun (WGS) entry which is preliminary data.</text>
</comment>
<dbReference type="Gene3D" id="3.40.50.11720">
    <property type="entry name" value="3-Deoxy-D-manno-octulosonic-acid transferase, N-terminal domain"/>
    <property type="match status" value="1"/>
</dbReference>
<organism evidence="13 14">
    <name type="scientific">Methylophilales bacterium HTCC2181</name>
    <dbReference type="NCBI Taxonomy" id="383631"/>
    <lineage>
        <taxon>Bacteria</taxon>
        <taxon>Pseudomonadati</taxon>
        <taxon>Pseudomonadota</taxon>
        <taxon>Betaproteobacteria</taxon>
        <taxon>Nitrosomonadales</taxon>
        <taxon>OM43 clade</taxon>
    </lineage>
</organism>
<feature type="domain" description="Glycosyl transferase family 1" evidence="11">
    <location>
        <begin position="172"/>
        <end position="274"/>
    </location>
</feature>
<dbReference type="InterPro" id="IPR007507">
    <property type="entry name" value="Glycos_transf_N"/>
</dbReference>
<dbReference type="GO" id="GO:0030313">
    <property type="term" value="C:cell envelope"/>
    <property type="evidence" value="ECO:0007669"/>
    <property type="project" value="UniProtKB-SubCell"/>
</dbReference>
<evidence type="ECO:0000256" key="7">
    <source>
        <dbReference type="ARBA" id="ARBA00031445"/>
    </source>
</evidence>
<dbReference type="InterPro" id="IPR038107">
    <property type="entry name" value="Glycos_transf_N_sf"/>
</dbReference>
<comment type="similarity">
    <text evidence="10">Belongs to the glycosyltransferase group 1 family.</text>
</comment>
<comment type="function">
    <text evidence="10">Involved in lipopolysaccharide (LPS) biosynthesis. Catalyzes the transfer of 3-deoxy-D-manno-octulosonate (Kdo) residue(s) from CMP-Kdo to lipid IV(A), the tetraacyldisaccharide-1,4'-bisphosphate precursor of lipid A.</text>
</comment>
<sequence length="303" mass="34709">MNRFLERFKPELGVILETEIWPMMAHQCKHKNVPLFLINARLSDKSLKQYLRFQSLAKETLENFTMICTQSNKDRNNFQRLTRRKLEVVANLKFDFPIPKNLQLHAGKLRKELGVTSNFVVVAGSTRTGEEKIILNYFKALPIDNVVLVIVPRHPQRFNEVENLIKLSDLPYVRRSAVRNVNTKVKVILGDTMGDLYIYYGLADLVLLGGSLENFGSQNPIEPLRLGKPVAIGPSIYNFMDVIEKAEKQELIFRLNNIRGLESLIKNMLKDAKNKALQKERHTFVETQSGGSKKVAALLNQYL</sequence>
<keyword evidence="5" id="KW-0997">Cell inner membrane</keyword>
<dbReference type="GO" id="GO:0005886">
    <property type="term" value="C:plasma membrane"/>
    <property type="evidence" value="ECO:0007669"/>
    <property type="project" value="UniProtKB-SubCell"/>
</dbReference>
<dbReference type="Pfam" id="PF00534">
    <property type="entry name" value="Glycos_transf_1"/>
    <property type="match status" value="1"/>
</dbReference>
<dbReference type="InterPro" id="IPR039901">
    <property type="entry name" value="Kdotransferase"/>
</dbReference>
<accession>A0P560</accession>
<evidence type="ECO:0000259" key="12">
    <source>
        <dbReference type="Pfam" id="PF04413"/>
    </source>
</evidence>
<feature type="site" description="Transition state stabilizer" evidence="9">
    <location>
        <position position="17"/>
    </location>
</feature>
<evidence type="ECO:0000256" key="9">
    <source>
        <dbReference type="PIRSR" id="PIRSR639901-2"/>
    </source>
</evidence>
<comment type="subcellular location">
    <subcellularLocation>
        <location evidence="1">Cell envelope</location>
    </subcellularLocation>
    <subcellularLocation>
        <location evidence="10">Cell membrane</location>
    </subcellularLocation>
</comment>
<dbReference type="Proteomes" id="UP000054262">
    <property type="component" value="Unassembled WGS sequence"/>
</dbReference>
<dbReference type="PANTHER" id="PTHR42755">
    <property type="entry name" value="3-DEOXY-MANNO-OCTULOSONATE CYTIDYLYLTRANSFERASE"/>
    <property type="match status" value="1"/>
</dbReference>
<dbReference type="SUPFAM" id="SSF53756">
    <property type="entry name" value="UDP-Glycosyltransferase/glycogen phosphorylase"/>
    <property type="match status" value="1"/>
</dbReference>
<evidence type="ECO:0000256" key="6">
    <source>
        <dbReference type="ARBA" id="ARBA00022679"/>
    </source>
</evidence>
<dbReference type="Gene3D" id="3.40.50.2000">
    <property type="entry name" value="Glycogen Phosphorylase B"/>
    <property type="match status" value="1"/>
</dbReference>
<dbReference type="GO" id="GO:0009245">
    <property type="term" value="P:lipid A biosynthetic process"/>
    <property type="evidence" value="ECO:0007669"/>
    <property type="project" value="TreeGrafter"/>
</dbReference>
<dbReference type="EC" id="2.4.99.12" evidence="3 10"/>
<dbReference type="EMBL" id="AAUX01000001">
    <property type="protein sequence ID" value="EAV46670.1"/>
    <property type="molecule type" value="Genomic_DNA"/>
</dbReference>
<keyword evidence="5" id="KW-0472">Membrane</keyword>
<evidence type="ECO:0000313" key="14">
    <source>
        <dbReference type="Proteomes" id="UP000054262"/>
    </source>
</evidence>
<dbReference type="GO" id="GO:0009244">
    <property type="term" value="P:lipopolysaccharide core region biosynthetic process"/>
    <property type="evidence" value="ECO:0007669"/>
    <property type="project" value="UniProtKB-UniRule"/>
</dbReference>
<feature type="site" description="Transition state stabilizer" evidence="9">
    <location>
        <position position="93"/>
    </location>
</feature>
<evidence type="ECO:0000256" key="3">
    <source>
        <dbReference type="ARBA" id="ARBA00012621"/>
    </source>
</evidence>
<dbReference type="GO" id="GO:0043842">
    <property type="term" value="F:Kdo transferase activity"/>
    <property type="evidence" value="ECO:0007669"/>
    <property type="project" value="UniProtKB-EC"/>
</dbReference>
<evidence type="ECO:0000256" key="1">
    <source>
        <dbReference type="ARBA" id="ARBA00004196"/>
    </source>
</evidence>
<keyword evidence="14" id="KW-1185">Reference proteome</keyword>
<evidence type="ECO:0000256" key="8">
    <source>
        <dbReference type="ARBA" id="ARBA00049183"/>
    </source>
</evidence>
<evidence type="ECO:0000256" key="4">
    <source>
        <dbReference type="ARBA" id="ARBA00019077"/>
    </source>
</evidence>
<dbReference type="PANTHER" id="PTHR42755:SF1">
    <property type="entry name" value="3-DEOXY-D-MANNO-OCTULOSONIC ACID TRANSFERASE, MITOCHONDRIAL-RELATED"/>
    <property type="match status" value="1"/>
</dbReference>
<dbReference type="AlphaFoldDB" id="A0P560"/>
<protein>
    <recommendedName>
        <fullName evidence="4 10">3-deoxy-D-manno-octulosonic acid transferase</fullName>
        <shortName evidence="10">Kdo transferase</shortName>
        <ecNumber evidence="3 10">2.4.99.12</ecNumber>
    </recommendedName>
    <alternativeName>
        <fullName evidence="7 10">Lipid IV(A) 3-deoxy-D-manno-octulosonic acid transferase</fullName>
    </alternativeName>
</protein>
<evidence type="ECO:0000256" key="5">
    <source>
        <dbReference type="ARBA" id="ARBA00022519"/>
    </source>
</evidence>
<gene>
    <name evidence="13" type="ORF">MB2181_01315</name>
</gene>
<evidence type="ECO:0000313" key="13">
    <source>
        <dbReference type="EMBL" id="EAV46670.1"/>
    </source>
</evidence>
<dbReference type="UniPathway" id="UPA00958"/>
<feature type="domain" description="3-deoxy-D-manno-octulosonic-acid transferase N-terminal" evidence="12">
    <location>
        <begin position="1"/>
        <end position="95"/>
    </location>
</feature>
<evidence type="ECO:0000259" key="11">
    <source>
        <dbReference type="Pfam" id="PF00534"/>
    </source>
</evidence>